<dbReference type="EC" id="2.4.1.-" evidence="10"/>
<evidence type="ECO:0000256" key="1">
    <source>
        <dbReference type="ARBA" id="ARBA00004323"/>
    </source>
</evidence>
<keyword evidence="8 10" id="KW-0333">Golgi apparatus</keyword>
<dbReference type="AlphaFoldDB" id="A0AAF3EW10"/>
<dbReference type="GO" id="GO:0016758">
    <property type="term" value="F:hexosyltransferase activity"/>
    <property type="evidence" value="ECO:0007669"/>
    <property type="project" value="InterPro"/>
</dbReference>
<reference evidence="12" key="1">
    <citation type="submission" date="2024-02" db="UniProtKB">
        <authorList>
            <consortium name="WormBaseParasite"/>
        </authorList>
    </citation>
    <scope>IDENTIFICATION</scope>
</reference>
<keyword evidence="3 10" id="KW-0328">Glycosyltransferase</keyword>
<comment type="similarity">
    <text evidence="2 10">Belongs to the glycosyltransferase 31 family.</text>
</comment>
<dbReference type="GO" id="GO:0006493">
    <property type="term" value="P:protein O-linked glycosylation"/>
    <property type="evidence" value="ECO:0007669"/>
    <property type="project" value="TreeGrafter"/>
</dbReference>
<comment type="subcellular location">
    <subcellularLocation>
        <location evidence="1 10">Golgi apparatus membrane</location>
        <topology evidence="1 10">Single-pass type II membrane protein</topology>
    </subcellularLocation>
</comment>
<accession>A0AAF3EW10</accession>
<protein>
    <recommendedName>
        <fullName evidence="10">Hexosyltransferase</fullName>
        <ecNumber evidence="10">2.4.1.-</ecNumber>
    </recommendedName>
</protein>
<keyword evidence="7 10" id="KW-1133">Transmembrane helix</keyword>
<evidence type="ECO:0000256" key="5">
    <source>
        <dbReference type="ARBA" id="ARBA00022692"/>
    </source>
</evidence>
<evidence type="ECO:0000256" key="8">
    <source>
        <dbReference type="ARBA" id="ARBA00023034"/>
    </source>
</evidence>
<sequence length="373" mass="43193">MIIHFPIVKKIAYLFFLAYCVIWFRVVEWEKIIQLSQGSGKNVIRFNDRRIYFDYLHLPSPETCKFAPFLVAVVLSAPEDWEIRDAIRSNWASGNYSDKIGEGDVEVVFILSQPTKSDKEMVRVEAERFGDLIVTNLAETYDNLLYKVYALFHWQHHHCPSAKYLLKVDQDVIVNFDRLISFLPGIPPQFPQMYCKTWVRSMPKRDSNSKWFVAGSQWKRKFFPVYCDGPAYVLSTNGVGSLLEAISMFPPIFIEDVFYTGIVAERLRIRRNAMNKVFHHTRRDLERGIASCNLAGIPLIAAVHPVKGVQKIIEDSITMKKLKCRNGLSAVLKRYLPDRPIYPPPIDLPIFDRKLKKINSRLIAQQHDLTKKP</sequence>
<dbReference type="Gene3D" id="3.90.550.50">
    <property type="match status" value="1"/>
</dbReference>
<proteinExistence type="inferred from homology"/>
<feature type="transmembrane region" description="Helical" evidence="10">
    <location>
        <begin position="7"/>
        <end position="26"/>
    </location>
</feature>
<dbReference type="WBParaSite" id="MBELARI_LOCUS18397">
    <property type="protein sequence ID" value="MBELARI_LOCUS18397"/>
    <property type="gene ID" value="MBELARI_LOCUS18397"/>
</dbReference>
<keyword evidence="5 10" id="KW-0812">Transmembrane</keyword>
<evidence type="ECO:0000256" key="7">
    <source>
        <dbReference type="ARBA" id="ARBA00022989"/>
    </source>
</evidence>
<evidence type="ECO:0000256" key="9">
    <source>
        <dbReference type="ARBA" id="ARBA00023136"/>
    </source>
</evidence>
<dbReference type="Pfam" id="PF01762">
    <property type="entry name" value="Galactosyl_T"/>
    <property type="match status" value="1"/>
</dbReference>
<keyword evidence="9 10" id="KW-0472">Membrane</keyword>
<dbReference type="Proteomes" id="UP000887575">
    <property type="component" value="Unassembled WGS sequence"/>
</dbReference>
<keyword evidence="6 10" id="KW-0735">Signal-anchor</keyword>
<evidence type="ECO:0000313" key="11">
    <source>
        <dbReference type="Proteomes" id="UP000887575"/>
    </source>
</evidence>
<organism evidence="11 12">
    <name type="scientific">Mesorhabditis belari</name>
    <dbReference type="NCBI Taxonomy" id="2138241"/>
    <lineage>
        <taxon>Eukaryota</taxon>
        <taxon>Metazoa</taxon>
        <taxon>Ecdysozoa</taxon>
        <taxon>Nematoda</taxon>
        <taxon>Chromadorea</taxon>
        <taxon>Rhabditida</taxon>
        <taxon>Rhabditina</taxon>
        <taxon>Rhabditomorpha</taxon>
        <taxon>Rhabditoidea</taxon>
        <taxon>Rhabditidae</taxon>
        <taxon>Mesorhabditinae</taxon>
        <taxon>Mesorhabditis</taxon>
    </lineage>
</organism>
<keyword evidence="11" id="KW-1185">Reference proteome</keyword>
<dbReference type="PANTHER" id="PTHR11214">
    <property type="entry name" value="BETA-1,3-N-ACETYLGLUCOSAMINYLTRANSFERASE"/>
    <property type="match status" value="1"/>
</dbReference>
<evidence type="ECO:0000256" key="4">
    <source>
        <dbReference type="ARBA" id="ARBA00022679"/>
    </source>
</evidence>
<name>A0AAF3EW10_9BILA</name>
<evidence type="ECO:0000256" key="10">
    <source>
        <dbReference type="RuleBase" id="RU363063"/>
    </source>
</evidence>
<evidence type="ECO:0000313" key="12">
    <source>
        <dbReference type="WBParaSite" id="MBELARI_LOCUS18397"/>
    </source>
</evidence>
<dbReference type="PANTHER" id="PTHR11214:SF378">
    <property type="entry name" value="BETA-1,3-GALACTOSYLTRANSFERASE 4"/>
    <property type="match status" value="1"/>
</dbReference>
<evidence type="ECO:0000256" key="6">
    <source>
        <dbReference type="ARBA" id="ARBA00022968"/>
    </source>
</evidence>
<keyword evidence="4" id="KW-0808">Transferase</keyword>
<evidence type="ECO:0000256" key="3">
    <source>
        <dbReference type="ARBA" id="ARBA00022676"/>
    </source>
</evidence>
<dbReference type="GO" id="GO:0000139">
    <property type="term" value="C:Golgi membrane"/>
    <property type="evidence" value="ECO:0007669"/>
    <property type="project" value="UniProtKB-SubCell"/>
</dbReference>
<dbReference type="InterPro" id="IPR002659">
    <property type="entry name" value="Glyco_trans_31"/>
</dbReference>
<evidence type="ECO:0000256" key="2">
    <source>
        <dbReference type="ARBA" id="ARBA00008661"/>
    </source>
</evidence>